<dbReference type="EMBL" id="BONY01000022">
    <property type="protein sequence ID" value="GIH05825.1"/>
    <property type="molecule type" value="Genomic_DNA"/>
</dbReference>
<dbReference type="AlphaFoldDB" id="A0A8J3QA28"/>
<feature type="region of interest" description="Disordered" evidence="1">
    <location>
        <begin position="1"/>
        <end position="35"/>
    </location>
</feature>
<dbReference type="Proteomes" id="UP000612899">
    <property type="component" value="Unassembled WGS sequence"/>
</dbReference>
<name>A0A8J3QA28_9ACTN</name>
<comment type="caution">
    <text evidence="2">The sequence shown here is derived from an EMBL/GenBank/DDBJ whole genome shotgun (WGS) entry which is preliminary data.</text>
</comment>
<feature type="compositionally biased region" description="Low complexity" evidence="1">
    <location>
        <begin position="12"/>
        <end position="26"/>
    </location>
</feature>
<evidence type="ECO:0000256" key="1">
    <source>
        <dbReference type="SAM" id="MobiDB-lite"/>
    </source>
</evidence>
<feature type="compositionally biased region" description="Polar residues" evidence="1">
    <location>
        <begin position="1"/>
        <end position="11"/>
    </location>
</feature>
<evidence type="ECO:0000313" key="2">
    <source>
        <dbReference type="EMBL" id="GIH05825.1"/>
    </source>
</evidence>
<feature type="region of interest" description="Disordered" evidence="1">
    <location>
        <begin position="202"/>
        <end position="238"/>
    </location>
</feature>
<keyword evidence="3" id="KW-1185">Reference proteome</keyword>
<organism evidence="2 3">
    <name type="scientific">Rhizocola hellebori</name>
    <dbReference type="NCBI Taxonomy" id="1392758"/>
    <lineage>
        <taxon>Bacteria</taxon>
        <taxon>Bacillati</taxon>
        <taxon>Actinomycetota</taxon>
        <taxon>Actinomycetes</taxon>
        <taxon>Micromonosporales</taxon>
        <taxon>Micromonosporaceae</taxon>
        <taxon>Rhizocola</taxon>
    </lineage>
</organism>
<protein>
    <submittedName>
        <fullName evidence="2">Uncharacterized protein</fullName>
    </submittedName>
</protein>
<accession>A0A8J3QA28</accession>
<proteinExistence type="predicted"/>
<reference evidence="2" key="1">
    <citation type="submission" date="2021-01" db="EMBL/GenBank/DDBJ databases">
        <title>Whole genome shotgun sequence of Rhizocola hellebori NBRC 109834.</title>
        <authorList>
            <person name="Komaki H."/>
            <person name="Tamura T."/>
        </authorList>
    </citation>
    <scope>NUCLEOTIDE SEQUENCE</scope>
    <source>
        <strain evidence="2">NBRC 109834</strain>
    </source>
</reference>
<sequence>MQESDGNGTDNSSPSGASAARSAQRARASKPLPTDRMKFANQVEILRAFAVAAKQRRDGVTSDDLARLTSVSPATAGLSNNFFMEARLIERVKKGAYLPSKPVQDFATAWGFARTEPERKLAANKLAEPLSRTWFFEAVRERLHMGPASPADLVRALAHVAGAEPHHETQLANLLEWLEFVGLIETNGDRVQMAGEQDTAVAGDEPHVSMQAPHMKSDGGDIATHAEPPASTRQVAMPQQQVEPVVLALGLDIKLTANDLAKLSPDQIRALYEAIGVVASIQATARNQASGQGG</sequence>
<evidence type="ECO:0000313" key="3">
    <source>
        <dbReference type="Proteomes" id="UP000612899"/>
    </source>
</evidence>
<gene>
    <name evidence="2" type="ORF">Rhe02_38920</name>
</gene>